<dbReference type="PANTHER" id="PTHR30472">
    <property type="entry name" value="FERRIC ENTEROBACTIN TRANSPORT SYSTEM PERMEASE PROTEIN"/>
    <property type="match status" value="1"/>
</dbReference>
<proteinExistence type="inferred from homology"/>
<keyword evidence="5 8" id="KW-0812">Transmembrane</keyword>
<accession>A0A212KHU3</accession>
<evidence type="ECO:0000256" key="4">
    <source>
        <dbReference type="ARBA" id="ARBA00022475"/>
    </source>
</evidence>
<dbReference type="GO" id="GO:0005886">
    <property type="term" value="C:plasma membrane"/>
    <property type="evidence" value="ECO:0007669"/>
    <property type="project" value="UniProtKB-SubCell"/>
</dbReference>
<dbReference type="EMBL" id="FLUO01000002">
    <property type="protein sequence ID" value="SBW11209.1"/>
    <property type="molecule type" value="Genomic_DNA"/>
</dbReference>
<evidence type="ECO:0000256" key="8">
    <source>
        <dbReference type="SAM" id="Phobius"/>
    </source>
</evidence>
<feature type="transmembrane region" description="Helical" evidence="8">
    <location>
        <begin position="299"/>
        <end position="319"/>
    </location>
</feature>
<organism evidence="9">
    <name type="scientific">uncultured Alphaproteobacteria bacterium</name>
    <dbReference type="NCBI Taxonomy" id="91750"/>
    <lineage>
        <taxon>Bacteria</taxon>
        <taxon>Pseudomonadati</taxon>
        <taxon>Pseudomonadota</taxon>
        <taxon>Alphaproteobacteria</taxon>
        <taxon>environmental samples</taxon>
    </lineage>
</organism>
<reference evidence="9" key="1">
    <citation type="submission" date="2016-04" db="EMBL/GenBank/DDBJ databases">
        <authorList>
            <person name="Evans L.H."/>
            <person name="Alamgir A."/>
            <person name="Owens N."/>
            <person name="Weber N.D."/>
            <person name="Virtaneva K."/>
            <person name="Barbian K."/>
            <person name="Babar A."/>
            <person name="Rosenke K."/>
        </authorList>
    </citation>
    <scope>NUCLEOTIDE SEQUENCE</scope>
    <source>
        <strain evidence="9">86</strain>
    </source>
</reference>
<dbReference type="Pfam" id="PF01032">
    <property type="entry name" value="FecCD"/>
    <property type="match status" value="1"/>
</dbReference>
<feature type="transmembrane region" description="Helical" evidence="8">
    <location>
        <begin position="211"/>
        <end position="230"/>
    </location>
</feature>
<comment type="similarity">
    <text evidence="2">Belongs to the binding-protein-dependent transport system permease family. FecCD subfamily.</text>
</comment>
<gene>
    <name evidence="9" type="ORF">KL86APRO_20110</name>
</gene>
<feature type="transmembrane region" description="Helical" evidence="8">
    <location>
        <begin position="105"/>
        <end position="130"/>
    </location>
</feature>
<evidence type="ECO:0000256" key="5">
    <source>
        <dbReference type="ARBA" id="ARBA00022692"/>
    </source>
</evidence>
<evidence type="ECO:0000256" key="6">
    <source>
        <dbReference type="ARBA" id="ARBA00022989"/>
    </source>
</evidence>
<dbReference type="AlphaFoldDB" id="A0A212KHU3"/>
<feature type="transmembrane region" description="Helical" evidence="8">
    <location>
        <begin position="326"/>
        <end position="348"/>
    </location>
</feature>
<keyword evidence="4" id="KW-1003">Cell membrane</keyword>
<dbReference type="InterPro" id="IPR000522">
    <property type="entry name" value="ABC_transptr_permease_BtuC"/>
</dbReference>
<comment type="subcellular location">
    <subcellularLocation>
        <location evidence="1">Cell membrane</location>
        <topology evidence="1">Multi-pass membrane protein</topology>
    </subcellularLocation>
</comment>
<dbReference type="PANTHER" id="PTHR30472:SF25">
    <property type="entry name" value="ABC TRANSPORTER PERMEASE PROTEIN MJ0876-RELATED"/>
    <property type="match status" value="1"/>
</dbReference>
<keyword evidence="7 8" id="KW-0472">Membrane</keyword>
<name>A0A212KHU3_9PROT</name>
<evidence type="ECO:0000256" key="1">
    <source>
        <dbReference type="ARBA" id="ARBA00004651"/>
    </source>
</evidence>
<dbReference type="CDD" id="cd06550">
    <property type="entry name" value="TM_ABC_iron-siderophores_like"/>
    <property type="match status" value="1"/>
</dbReference>
<evidence type="ECO:0000256" key="2">
    <source>
        <dbReference type="ARBA" id="ARBA00007935"/>
    </source>
</evidence>
<protein>
    <submittedName>
        <fullName evidence="9">Iron(III) dicitrate transport system permease protein FecD</fullName>
    </submittedName>
</protein>
<feature type="transmembrane region" description="Helical" evidence="8">
    <location>
        <begin position="136"/>
        <end position="157"/>
    </location>
</feature>
<dbReference type="FunFam" id="1.10.3470.10:FF:000001">
    <property type="entry name" value="Vitamin B12 ABC transporter permease BtuC"/>
    <property type="match status" value="1"/>
</dbReference>
<evidence type="ECO:0000256" key="7">
    <source>
        <dbReference type="ARBA" id="ARBA00023136"/>
    </source>
</evidence>
<feature type="transmembrane region" description="Helical" evidence="8">
    <location>
        <begin position="72"/>
        <end position="93"/>
    </location>
</feature>
<evidence type="ECO:0000313" key="9">
    <source>
        <dbReference type="EMBL" id="SBW11209.1"/>
    </source>
</evidence>
<dbReference type="SUPFAM" id="SSF81345">
    <property type="entry name" value="ABC transporter involved in vitamin B12 uptake, BtuC"/>
    <property type="match status" value="1"/>
</dbReference>
<keyword evidence="3" id="KW-0813">Transport</keyword>
<dbReference type="Gene3D" id="1.10.3470.10">
    <property type="entry name" value="ABC transporter involved in vitamin B12 uptake, BtuC"/>
    <property type="match status" value="1"/>
</dbReference>
<feature type="transmembrane region" description="Helical" evidence="8">
    <location>
        <begin position="169"/>
        <end position="191"/>
    </location>
</feature>
<dbReference type="InterPro" id="IPR037294">
    <property type="entry name" value="ABC_BtuC-like"/>
</dbReference>
<feature type="transmembrane region" description="Helical" evidence="8">
    <location>
        <begin position="266"/>
        <end position="287"/>
    </location>
</feature>
<dbReference type="GO" id="GO:0022857">
    <property type="term" value="F:transmembrane transporter activity"/>
    <property type="evidence" value="ECO:0007669"/>
    <property type="project" value="InterPro"/>
</dbReference>
<keyword evidence="6 8" id="KW-1133">Transmembrane helix</keyword>
<evidence type="ECO:0000256" key="3">
    <source>
        <dbReference type="ARBA" id="ARBA00022448"/>
    </source>
</evidence>
<dbReference type="GO" id="GO:0033214">
    <property type="term" value="P:siderophore-iron import into cell"/>
    <property type="evidence" value="ECO:0007669"/>
    <property type="project" value="TreeGrafter"/>
</dbReference>
<sequence length="353" mass="35687">MDGVAMSAELTLSARYARVVGRRSALLAALGALTLVAFVADLATGAAGLPLAEVLRGLVEPGSLGRADRVVLWEIRLPAATMALAVGAALGLAGAEMQTALANPLASPFTLGVAHAATLGASLAIVWGFAAPGVGGAWSLPVMAFAFAMAATLLVQGLAARQGAGAQTVVLFGIALGFAANALLWLVQYLASADAVQQIVFWSMGSLARATWAHVGLVSAALALCLPLALRRAWAMTALRAGEEHARAIGIGVEGLRLAVLARVSVLAAVAVAFVGTIGFVGLVAPHVARMLLGEDHRFLLPGAALAGALMLSLASLASKAITPGTLLPVGIVTAIVGIPMFLGLLLVQGRRR</sequence>